<dbReference type="EMBL" id="PVLF01000006">
    <property type="protein sequence ID" value="PRH82632.1"/>
    <property type="molecule type" value="Genomic_DNA"/>
</dbReference>
<comment type="caution">
    <text evidence="1">The sequence shown here is derived from an EMBL/GenBank/DDBJ whole genome shotgun (WGS) entry which is preliminary data.</text>
</comment>
<organism evidence="1 2">
    <name type="scientific">Arenimonas caeni</name>
    <dbReference type="NCBI Taxonomy" id="2058085"/>
    <lineage>
        <taxon>Bacteria</taxon>
        <taxon>Pseudomonadati</taxon>
        <taxon>Pseudomonadota</taxon>
        <taxon>Gammaproteobacteria</taxon>
        <taxon>Lysobacterales</taxon>
        <taxon>Lysobacteraceae</taxon>
        <taxon>Arenimonas</taxon>
    </lineage>
</organism>
<sequence length="144" mass="15447">MTEPTTWQLLGDVEACLQRITVANGFRTDAGLAVTREPSRVPESESAVIGLALGRLEPPDQPGLARTHRKASIVIVGKIAVDSTDDQARLHDLLDDITRAIDGQATRFGAGRALPTFVSASPIEPEPGVKWLGLTVIYSAHVLR</sequence>
<reference evidence="1 2" key="1">
    <citation type="submission" date="2018-03" db="EMBL/GenBank/DDBJ databases">
        <title>Arenimonas caeni sp. nov., isolated from activated sludge.</title>
        <authorList>
            <person name="Liu H."/>
        </authorList>
    </citation>
    <scope>NUCLEOTIDE SEQUENCE [LARGE SCALE GENOMIC DNA]</scope>
    <source>
        <strain evidence="2">z29</strain>
    </source>
</reference>
<evidence type="ECO:0000313" key="1">
    <source>
        <dbReference type="EMBL" id="PRH82632.1"/>
    </source>
</evidence>
<dbReference type="AlphaFoldDB" id="A0A2P6M9I3"/>
<gene>
    <name evidence="1" type="ORF">C6N40_06570</name>
</gene>
<name>A0A2P6M9I3_9GAMM</name>
<evidence type="ECO:0008006" key="3">
    <source>
        <dbReference type="Google" id="ProtNLM"/>
    </source>
</evidence>
<dbReference type="RefSeq" id="WP_106990209.1">
    <property type="nucleotide sequence ID" value="NZ_KZ679087.1"/>
</dbReference>
<dbReference type="OrthoDB" id="6051144at2"/>
<evidence type="ECO:0000313" key="2">
    <source>
        <dbReference type="Proteomes" id="UP000241736"/>
    </source>
</evidence>
<keyword evidence="2" id="KW-1185">Reference proteome</keyword>
<proteinExistence type="predicted"/>
<accession>A0A2P6M9I3</accession>
<protein>
    <recommendedName>
        <fullName evidence="3">Tail terminator</fullName>
    </recommendedName>
</protein>
<dbReference type="Proteomes" id="UP000241736">
    <property type="component" value="Unassembled WGS sequence"/>
</dbReference>